<dbReference type="InterPro" id="IPR013087">
    <property type="entry name" value="Znf_C2H2_type"/>
</dbReference>
<dbReference type="GO" id="GO:0008270">
    <property type="term" value="F:zinc ion binding"/>
    <property type="evidence" value="ECO:0007669"/>
    <property type="project" value="UniProtKB-KW"/>
</dbReference>
<feature type="region of interest" description="Disordered" evidence="6">
    <location>
        <begin position="234"/>
        <end position="269"/>
    </location>
</feature>
<evidence type="ECO:0000313" key="8">
    <source>
        <dbReference type="Proteomes" id="UP000887566"/>
    </source>
</evidence>
<dbReference type="Pfam" id="PF13912">
    <property type="entry name" value="zf-C2H2_6"/>
    <property type="match status" value="1"/>
</dbReference>
<keyword evidence="2" id="KW-0677">Repeat</keyword>
<keyword evidence="1" id="KW-0479">Metal-binding</keyword>
<dbReference type="SUPFAM" id="SSF57667">
    <property type="entry name" value="beta-beta-alpha zinc fingers"/>
    <property type="match status" value="2"/>
</dbReference>
<dbReference type="GO" id="GO:0000977">
    <property type="term" value="F:RNA polymerase II transcription regulatory region sequence-specific DNA binding"/>
    <property type="evidence" value="ECO:0007669"/>
    <property type="project" value="TreeGrafter"/>
</dbReference>
<organism evidence="8 9">
    <name type="scientific">Plectus sambesii</name>
    <dbReference type="NCBI Taxonomy" id="2011161"/>
    <lineage>
        <taxon>Eukaryota</taxon>
        <taxon>Metazoa</taxon>
        <taxon>Ecdysozoa</taxon>
        <taxon>Nematoda</taxon>
        <taxon>Chromadorea</taxon>
        <taxon>Plectida</taxon>
        <taxon>Plectina</taxon>
        <taxon>Plectoidea</taxon>
        <taxon>Plectidae</taxon>
        <taxon>Plectus</taxon>
    </lineage>
</organism>
<evidence type="ECO:0000313" key="9">
    <source>
        <dbReference type="WBParaSite" id="PSAMB.scaffold7274size7918.g29851.t1"/>
    </source>
</evidence>
<evidence type="ECO:0000256" key="5">
    <source>
        <dbReference type="PROSITE-ProRule" id="PRU00042"/>
    </source>
</evidence>
<keyword evidence="3 5" id="KW-0863">Zinc-finger</keyword>
<keyword evidence="4" id="KW-0862">Zinc</keyword>
<dbReference type="SMART" id="SM00355">
    <property type="entry name" value="ZnF_C2H2"/>
    <property type="match status" value="7"/>
</dbReference>
<evidence type="ECO:0000256" key="3">
    <source>
        <dbReference type="ARBA" id="ARBA00022771"/>
    </source>
</evidence>
<evidence type="ECO:0000256" key="2">
    <source>
        <dbReference type="ARBA" id="ARBA00022737"/>
    </source>
</evidence>
<dbReference type="PROSITE" id="PS00028">
    <property type="entry name" value="ZINC_FINGER_C2H2_1"/>
    <property type="match status" value="5"/>
</dbReference>
<feature type="domain" description="C2H2-type" evidence="7">
    <location>
        <begin position="220"/>
        <end position="248"/>
    </location>
</feature>
<sequence length="320" mass="35606">MDKKATTSQGAFMPTACADCGTWFFKVSKYRYHRRTTHRQNPFERTKLSGDCELLASAPGTSARAKCSLCGLVLLAKNADEHMLRHVQRFDCQDCGRKFRSARDLRSHRELHQAVQVVCPECGIGFRSKAVYRSHRARKHSEGGVGLSQQRSASRRFCPVCQKQLHKNSLQKHLLRAHGDDDDEAQKTSARPTCPICAKEFASDESLRRHSQLHDAQRNFACVECQRTFQTQRALQWHRKQSGHGRPPSPVDPPKATTPPPLPPGVYAQQMPSPLLAVDEYADGDSPLSPDSLLGDSQLKPDSLVCNASLTPGSIVVDVL</sequence>
<dbReference type="GO" id="GO:0005634">
    <property type="term" value="C:nucleus"/>
    <property type="evidence" value="ECO:0007669"/>
    <property type="project" value="TreeGrafter"/>
</dbReference>
<feature type="compositionally biased region" description="Pro residues" evidence="6">
    <location>
        <begin position="247"/>
        <end position="264"/>
    </location>
</feature>
<evidence type="ECO:0000259" key="7">
    <source>
        <dbReference type="PROSITE" id="PS50157"/>
    </source>
</evidence>
<dbReference type="PROSITE" id="PS50157">
    <property type="entry name" value="ZINC_FINGER_C2H2_2"/>
    <property type="match status" value="4"/>
</dbReference>
<dbReference type="Gene3D" id="3.30.160.60">
    <property type="entry name" value="Classic Zinc Finger"/>
    <property type="match status" value="3"/>
</dbReference>
<dbReference type="AlphaFoldDB" id="A0A914XE95"/>
<reference evidence="9" key="1">
    <citation type="submission" date="2022-11" db="UniProtKB">
        <authorList>
            <consortium name="WormBaseParasite"/>
        </authorList>
    </citation>
    <scope>IDENTIFICATION</scope>
</reference>
<protein>
    <submittedName>
        <fullName evidence="9">C2H2-type domain-containing protein</fullName>
    </submittedName>
</protein>
<evidence type="ECO:0000256" key="1">
    <source>
        <dbReference type="ARBA" id="ARBA00022723"/>
    </source>
</evidence>
<accession>A0A914XE95</accession>
<feature type="domain" description="C2H2-type" evidence="7">
    <location>
        <begin position="192"/>
        <end position="219"/>
    </location>
</feature>
<evidence type="ECO:0000256" key="4">
    <source>
        <dbReference type="ARBA" id="ARBA00022833"/>
    </source>
</evidence>
<dbReference type="Proteomes" id="UP000887566">
    <property type="component" value="Unplaced"/>
</dbReference>
<dbReference type="InterPro" id="IPR036236">
    <property type="entry name" value="Znf_C2H2_sf"/>
</dbReference>
<evidence type="ECO:0000256" key="6">
    <source>
        <dbReference type="SAM" id="MobiDB-lite"/>
    </source>
</evidence>
<feature type="domain" description="C2H2-type" evidence="7">
    <location>
        <begin position="15"/>
        <end position="38"/>
    </location>
</feature>
<keyword evidence="8" id="KW-1185">Reference proteome</keyword>
<dbReference type="PANTHER" id="PTHR24379">
    <property type="entry name" value="KRAB AND ZINC FINGER DOMAIN-CONTAINING"/>
    <property type="match status" value="1"/>
</dbReference>
<dbReference type="Pfam" id="PF00096">
    <property type="entry name" value="zf-C2H2"/>
    <property type="match status" value="1"/>
</dbReference>
<dbReference type="PANTHER" id="PTHR24379:SF127">
    <property type="entry name" value="BLOODY FINGERS-RELATED"/>
    <property type="match status" value="1"/>
</dbReference>
<name>A0A914XE95_9BILA</name>
<dbReference type="WBParaSite" id="PSAMB.scaffold7274size7918.g29851.t1">
    <property type="protein sequence ID" value="PSAMB.scaffold7274size7918.g29851.t1"/>
    <property type="gene ID" value="PSAMB.scaffold7274size7918.g29851"/>
</dbReference>
<dbReference type="GO" id="GO:0000981">
    <property type="term" value="F:DNA-binding transcription factor activity, RNA polymerase II-specific"/>
    <property type="evidence" value="ECO:0007669"/>
    <property type="project" value="TreeGrafter"/>
</dbReference>
<proteinExistence type="predicted"/>
<feature type="domain" description="C2H2-type" evidence="7">
    <location>
        <begin position="90"/>
        <end position="117"/>
    </location>
</feature>